<organism evidence="1 2">
    <name type="scientific">Phocaeicola vulgatus</name>
    <name type="common">Bacteroides vulgatus</name>
    <dbReference type="NCBI Taxonomy" id="821"/>
    <lineage>
        <taxon>Bacteria</taxon>
        <taxon>Pseudomonadati</taxon>
        <taxon>Bacteroidota</taxon>
        <taxon>Bacteroidia</taxon>
        <taxon>Bacteroidales</taxon>
        <taxon>Bacteroidaceae</taxon>
        <taxon>Phocaeicola</taxon>
    </lineage>
</organism>
<sequence length="70" mass="8081">MIAPIRQDKRHHWVTKQSIGANKFEHSDDNTRIPDKPLSLLATMSIGVGCPYRGFLFIPDVRYHQVRAHL</sequence>
<dbReference type="EMBL" id="QSSN01000021">
    <property type="protein sequence ID" value="RGL83973.1"/>
    <property type="molecule type" value="Genomic_DNA"/>
</dbReference>
<reference evidence="1 2" key="1">
    <citation type="submission" date="2018-08" db="EMBL/GenBank/DDBJ databases">
        <title>A genome reference for cultivated species of the human gut microbiota.</title>
        <authorList>
            <person name="Zou Y."/>
            <person name="Xue W."/>
            <person name="Luo G."/>
        </authorList>
    </citation>
    <scope>NUCLEOTIDE SEQUENCE [LARGE SCALE GENOMIC DNA]</scope>
    <source>
        <strain evidence="1 2">TF05-18</strain>
    </source>
</reference>
<evidence type="ECO:0000313" key="2">
    <source>
        <dbReference type="Proteomes" id="UP000261278"/>
    </source>
</evidence>
<evidence type="ECO:0000313" key="1">
    <source>
        <dbReference type="EMBL" id="RGL83973.1"/>
    </source>
</evidence>
<dbReference type="Proteomes" id="UP000261278">
    <property type="component" value="Unassembled WGS sequence"/>
</dbReference>
<proteinExistence type="predicted"/>
<accession>A0A3E4SYK1</accession>
<comment type="caution">
    <text evidence="1">The sequence shown here is derived from an EMBL/GenBank/DDBJ whole genome shotgun (WGS) entry which is preliminary data.</text>
</comment>
<dbReference type="AlphaFoldDB" id="A0A3E4SYK1"/>
<name>A0A3E4SYK1_PHOVU</name>
<gene>
    <name evidence="1" type="ORF">DXC44_15895</name>
</gene>
<protein>
    <submittedName>
        <fullName evidence="1">Uncharacterized protein</fullName>
    </submittedName>
</protein>